<evidence type="ECO:0000256" key="6">
    <source>
        <dbReference type="ARBA" id="ARBA00022763"/>
    </source>
</evidence>
<dbReference type="EC" id="2.7.7.7" evidence="3"/>
<dbReference type="SUPFAM" id="SSF53098">
    <property type="entry name" value="Ribonuclease H-like"/>
    <property type="match status" value="1"/>
</dbReference>
<dbReference type="EMBL" id="CP146598">
    <property type="protein sequence ID" value="WWY03105.1"/>
    <property type="molecule type" value="Genomic_DNA"/>
</dbReference>
<dbReference type="SMART" id="SM00475">
    <property type="entry name" value="53EXOc"/>
    <property type="match status" value="1"/>
</dbReference>
<organism evidence="11">
    <name type="scientific">Neisseria leonii</name>
    <dbReference type="NCBI Taxonomy" id="2995413"/>
    <lineage>
        <taxon>Bacteria</taxon>
        <taxon>Pseudomonadati</taxon>
        <taxon>Pseudomonadota</taxon>
        <taxon>Betaproteobacteria</taxon>
        <taxon>Neisseriales</taxon>
        <taxon>Neisseriaceae</taxon>
        <taxon>Neisseria</taxon>
    </lineage>
</organism>
<dbReference type="Gene3D" id="1.20.1060.10">
    <property type="entry name" value="Taq DNA Polymerase, Chain T, domain 4"/>
    <property type="match status" value="1"/>
</dbReference>
<dbReference type="GO" id="GO:0008408">
    <property type="term" value="F:3'-5' exonuclease activity"/>
    <property type="evidence" value="ECO:0007669"/>
    <property type="project" value="InterPro"/>
</dbReference>
<dbReference type="PRINTS" id="PR00868">
    <property type="entry name" value="DNAPOLI"/>
</dbReference>
<evidence type="ECO:0000256" key="8">
    <source>
        <dbReference type="ARBA" id="ARBA00049244"/>
    </source>
</evidence>
<dbReference type="InterPro" id="IPR020046">
    <property type="entry name" value="5-3_exonucl_a-hlix_arch_N"/>
</dbReference>
<dbReference type="Pfam" id="PF01612">
    <property type="entry name" value="DNA_pol_A_exo1"/>
    <property type="match status" value="1"/>
</dbReference>
<evidence type="ECO:0000313" key="12">
    <source>
        <dbReference type="EMBL" id="WWY03105.1"/>
    </source>
</evidence>
<dbReference type="GO" id="GO:0006261">
    <property type="term" value="P:DNA-templated DNA replication"/>
    <property type="evidence" value="ECO:0007669"/>
    <property type="project" value="InterPro"/>
</dbReference>
<keyword evidence="5" id="KW-0235">DNA replication</keyword>
<evidence type="ECO:0000256" key="5">
    <source>
        <dbReference type="ARBA" id="ARBA00022705"/>
    </source>
</evidence>
<evidence type="ECO:0000259" key="9">
    <source>
        <dbReference type="SMART" id="SM00475"/>
    </source>
</evidence>
<dbReference type="Pfam" id="PF00476">
    <property type="entry name" value="DNA_pol_A"/>
    <property type="match status" value="1"/>
</dbReference>
<dbReference type="Gene3D" id="3.30.420.10">
    <property type="entry name" value="Ribonuclease H-like superfamily/Ribonuclease H"/>
    <property type="match status" value="1"/>
</dbReference>
<protein>
    <recommendedName>
        <fullName evidence="4">DNA polymerase I</fullName>
        <ecNumber evidence="3">2.7.7.7</ecNumber>
    </recommendedName>
</protein>
<keyword evidence="6" id="KW-0227">DNA damage</keyword>
<evidence type="ECO:0000256" key="4">
    <source>
        <dbReference type="ARBA" id="ARBA00020311"/>
    </source>
</evidence>
<dbReference type="PANTHER" id="PTHR10133:SF27">
    <property type="entry name" value="DNA POLYMERASE NU"/>
    <property type="match status" value="1"/>
</dbReference>
<evidence type="ECO:0000256" key="7">
    <source>
        <dbReference type="ARBA" id="ARBA00023204"/>
    </source>
</evidence>
<evidence type="ECO:0000256" key="1">
    <source>
        <dbReference type="ARBA" id="ARBA00007705"/>
    </source>
</evidence>
<proteinExistence type="inferred from homology"/>
<dbReference type="InterPro" id="IPR002562">
    <property type="entry name" value="3'-5'_exonuclease_dom"/>
</dbReference>
<feature type="domain" description="DNA-directed DNA polymerase family A palm" evidence="10">
    <location>
        <begin position="767"/>
        <end position="986"/>
    </location>
</feature>
<dbReference type="GO" id="GO:0006302">
    <property type="term" value="P:double-strand break repair"/>
    <property type="evidence" value="ECO:0007669"/>
    <property type="project" value="TreeGrafter"/>
</dbReference>
<dbReference type="EMBL" id="JAPQFL010000005">
    <property type="protein sequence ID" value="MDD9328234.1"/>
    <property type="molecule type" value="Genomic_DNA"/>
</dbReference>
<dbReference type="GO" id="GO:0008409">
    <property type="term" value="F:5'-3' exonuclease activity"/>
    <property type="evidence" value="ECO:0007669"/>
    <property type="project" value="InterPro"/>
</dbReference>
<dbReference type="Gene3D" id="3.40.50.1010">
    <property type="entry name" value="5'-nuclease"/>
    <property type="match status" value="1"/>
</dbReference>
<dbReference type="SMART" id="SM00482">
    <property type="entry name" value="POLAc"/>
    <property type="match status" value="1"/>
</dbReference>
<dbReference type="InterPro" id="IPR036397">
    <property type="entry name" value="RNaseH_sf"/>
</dbReference>
<dbReference type="InterPro" id="IPR002298">
    <property type="entry name" value="DNA_polymerase_A"/>
</dbReference>
<reference evidence="11" key="1">
    <citation type="submission" date="2022-10" db="EMBL/GenBank/DDBJ databases">
        <authorList>
            <person name="Boutroux M."/>
        </authorList>
    </citation>
    <scope>NUCLEOTIDE SEQUENCE</scope>
    <source>
        <strain evidence="11">51.81</strain>
    </source>
</reference>
<dbReference type="GO" id="GO:0003677">
    <property type="term" value="F:DNA binding"/>
    <property type="evidence" value="ECO:0007669"/>
    <property type="project" value="InterPro"/>
</dbReference>
<evidence type="ECO:0000256" key="3">
    <source>
        <dbReference type="ARBA" id="ARBA00012417"/>
    </source>
</evidence>
<sequence>MYIFVDIASIAKRALLAGKDLEQGYETVDDTGRSHWVNSADYGLGNLVNSFAVQMKNLDINPKDMILVFDGKDSLKGRREKYSAYKANRHRAEGFYTEYNKMMAGFKRYMADLGATLAQHDEAEADDLIAYLCRNLTGEPVLVWTNDNDLVTLSRYGHVSVYSNNQLNPKPYGDFPAEFIPVYKATVGDSSDNIKGAHGFGPAAFAATYAAFGDNGLRQLRKAITTKSLAELHTVVDQVPALKKLIDYAEDVYTAYYVADFHEFRIVPEKIQWTYGLCRPNAVMHPALRPWAQTVTGVDAGNFDSVFAEIRSMADRHEPVALDIETSTPEESDDWLFNIKGKENAGVDVLGSTLTGLSLTMGGNFHKTYYFSVNHAATDNITLAQMQSVLDYLNGRVRFVIHNVNFELPVLHNTFGFFLRDVDDTKLMASYVDENESLGLKPNSLRWLGYGQQTYEDTVRDSDGRLRKMDELTLDEVLSYGADDTVCTAALYQIFKLRMELEQTWQTYRDVEIGAAYWVAQAFLDGVKTDRVKLAEMTARDAKAKAELEETLQAYLIKQGWPGSVFEAATAETWCTPEWVKYAFHILTGRNLETRVRKIERLADEAEAQGAPQLADALRHGDINLLNSLVKARFAGRPDFNAGSPKQMQHLMYDVMNLPIRVRNKPTDLMRVKGLEGTPQTDDAAINLAMHYDIEEGDERRDVLKALLGIKMYNTREGLYYKTYPKLPHWKTNRIHASNNQCSTVTRRFSCSTPNLSQLAKGAGDFRTVFVPHHKNAMIVSLDFSAQELRIMADYSKDENMLACYMGETRKDLHSMTAAEIAKMPYEDFTAALYDESHSFHKKAKETRKLAKTVNFGSEYGAQAPKMAQTLMVTEAEAESYLQAKYRTFAGSEAWKKKVVEDAARVGYSTTKLGARRHLNNLKSANSWERAKAERQAVNFKIQGSGAEMTKLAMGRIWQAGIREKYDIRFFSPIHDELVFSIAIDDMPKAVPEIHRCMTAPYADMAVPVESSVSFGWNFGDQHEMGDGVIPTPENVQKLIDKLLKETL</sequence>
<reference evidence="12" key="2">
    <citation type="submission" date="2024-02" db="EMBL/GenBank/DDBJ databases">
        <title>Neisseria leonii sp. nov.</title>
        <authorList>
            <person name="Boutroux M."/>
            <person name="Favre-Rochex S."/>
            <person name="Gorgette O."/>
            <person name="Touak G."/>
            <person name="Muhle E."/>
            <person name="Chesneau O."/>
            <person name="Clermont D."/>
            <person name="Rahi P."/>
        </authorList>
    </citation>
    <scope>NUCLEOTIDE SEQUENCE</scope>
    <source>
        <strain evidence="12">51.81</strain>
    </source>
</reference>
<keyword evidence="13" id="KW-1185">Reference proteome</keyword>
<dbReference type="InterPro" id="IPR012337">
    <property type="entry name" value="RNaseH-like_sf"/>
</dbReference>
<comment type="subunit">
    <text evidence="2">Single-chain monomer with multiple functions.</text>
</comment>
<dbReference type="Gene3D" id="3.30.70.370">
    <property type="match status" value="1"/>
</dbReference>
<feature type="domain" description="5'-3' exonuclease" evidence="9">
    <location>
        <begin position="1"/>
        <end position="254"/>
    </location>
</feature>
<comment type="similarity">
    <text evidence="1">Belongs to the DNA polymerase type-A family.</text>
</comment>
<dbReference type="Gene3D" id="1.10.150.20">
    <property type="entry name" value="5' to 3' exonuclease, C-terminal subdomain"/>
    <property type="match status" value="2"/>
</dbReference>
<dbReference type="AlphaFoldDB" id="A0A9X4E3V6"/>
<dbReference type="RefSeq" id="WP_274585339.1">
    <property type="nucleotide sequence ID" value="NZ_CP146598.1"/>
</dbReference>
<dbReference type="InterPro" id="IPR029060">
    <property type="entry name" value="PIN-like_dom_sf"/>
</dbReference>
<evidence type="ECO:0000256" key="2">
    <source>
        <dbReference type="ARBA" id="ARBA00011541"/>
    </source>
</evidence>
<keyword evidence="7" id="KW-0234">DNA repair</keyword>
<name>A0A9X4E3V6_9NEIS</name>
<evidence type="ECO:0000313" key="11">
    <source>
        <dbReference type="EMBL" id="MDD9328234.1"/>
    </source>
</evidence>
<comment type="catalytic activity">
    <reaction evidence="8">
        <text>DNA(n) + a 2'-deoxyribonucleoside 5'-triphosphate = DNA(n+1) + diphosphate</text>
        <dbReference type="Rhea" id="RHEA:22508"/>
        <dbReference type="Rhea" id="RHEA-COMP:17339"/>
        <dbReference type="Rhea" id="RHEA-COMP:17340"/>
        <dbReference type="ChEBI" id="CHEBI:33019"/>
        <dbReference type="ChEBI" id="CHEBI:61560"/>
        <dbReference type="ChEBI" id="CHEBI:173112"/>
        <dbReference type="EC" id="2.7.7.7"/>
    </reaction>
</comment>
<accession>A0A9X4E3V6</accession>
<dbReference type="GO" id="GO:0003887">
    <property type="term" value="F:DNA-directed DNA polymerase activity"/>
    <property type="evidence" value="ECO:0007669"/>
    <property type="project" value="UniProtKB-EC"/>
</dbReference>
<dbReference type="Pfam" id="PF02739">
    <property type="entry name" value="5_3_exonuc_N"/>
    <property type="match status" value="1"/>
</dbReference>
<gene>
    <name evidence="11" type="ORF">ORY91_001654</name>
    <name evidence="12" type="ORF">V9W64_10565</name>
</gene>
<dbReference type="InterPro" id="IPR001098">
    <property type="entry name" value="DNA-dir_DNA_pol_A_palm_dom"/>
</dbReference>
<dbReference type="SUPFAM" id="SSF88723">
    <property type="entry name" value="PIN domain-like"/>
    <property type="match status" value="1"/>
</dbReference>
<evidence type="ECO:0000259" key="10">
    <source>
        <dbReference type="SMART" id="SM00482"/>
    </source>
</evidence>
<evidence type="ECO:0000313" key="13">
    <source>
        <dbReference type="Proteomes" id="UP001149607"/>
    </source>
</evidence>
<dbReference type="PANTHER" id="PTHR10133">
    <property type="entry name" value="DNA POLYMERASE I"/>
    <property type="match status" value="1"/>
</dbReference>
<dbReference type="InterPro" id="IPR002421">
    <property type="entry name" value="5-3_exonuclease"/>
</dbReference>
<dbReference type="InterPro" id="IPR043502">
    <property type="entry name" value="DNA/RNA_pol_sf"/>
</dbReference>
<dbReference type="SUPFAM" id="SSF56672">
    <property type="entry name" value="DNA/RNA polymerases"/>
    <property type="match status" value="1"/>
</dbReference>
<dbReference type="Proteomes" id="UP001149607">
    <property type="component" value="Chromosome"/>
</dbReference>